<name>A0AAD1ZB11_9LAMI</name>
<reference evidence="1" key="1">
    <citation type="submission" date="2023-05" db="EMBL/GenBank/DDBJ databases">
        <authorList>
            <person name="Huff M."/>
        </authorList>
    </citation>
    <scope>NUCLEOTIDE SEQUENCE</scope>
</reference>
<keyword evidence="2" id="KW-1185">Reference proteome</keyword>
<sequence length="138" mass="15411">MYPDSKIHNRKPLKAAQLSQGRLKIPIHTCYSNANSKNNKKLKAIDLQKLIQDSPYKFDTKDSPASLPRPLMSAQLSDLSSGVKEAGIPLFFLLRGQESPAVTEAKQLVNWSRARIEQLLSCGTSWTQGLRWRSSCGL</sequence>
<proteinExistence type="predicted"/>
<dbReference type="AlphaFoldDB" id="A0AAD1ZB11"/>
<dbReference type="EMBL" id="OU503042">
    <property type="protein sequence ID" value="CAI9764631.1"/>
    <property type="molecule type" value="Genomic_DNA"/>
</dbReference>
<accession>A0AAD1ZB11</accession>
<evidence type="ECO:0000313" key="2">
    <source>
        <dbReference type="Proteomes" id="UP000834106"/>
    </source>
</evidence>
<organism evidence="1 2">
    <name type="scientific">Fraxinus pennsylvanica</name>
    <dbReference type="NCBI Taxonomy" id="56036"/>
    <lineage>
        <taxon>Eukaryota</taxon>
        <taxon>Viridiplantae</taxon>
        <taxon>Streptophyta</taxon>
        <taxon>Embryophyta</taxon>
        <taxon>Tracheophyta</taxon>
        <taxon>Spermatophyta</taxon>
        <taxon>Magnoliopsida</taxon>
        <taxon>eudicotyledons</taxon>
        <taxon>Gunneridae</taxon>
        <taxon>Pentapetalae</taxon>
        <taxon>asterids</taxon>
        <taxon>lamiids</taxon>
        <taxon>Lamiales</taxon>
        <taxon>Oleaceae</taxon>
        <taxon>Oleeae</taxon>
        <taxon>Fraxinus</taxon>
    </lineage>
</organism>
<protein>
    <submittedName>
        <fullName evidence="1">Uncharacterized protein</fullName>
    </submittedName>
</protein>
<evidence type="ECO:0000313" key="1">
    <source>
        <dbReference type="EMBL" id="CAI9764631.1"/>
    </source>
</evidence>
<dbReference type="Proteomes" id="UP000834106">
    <property type="component" value="Chromosome 7"/>
</dbReference>
<gene>
    <name evidence="1" type="ORF">FPE_LOCUS12061</name>
</gene>